<sequence>MQLQRAQRCRLFRKPDFRPCEDAALNFTIPSRRGVPSSNRPRSVYNAGESDPRKEAGPIDHGDALARDEHRTRPSSDRTSTRTKAPATTAVSSELELPQAPERIPVRSCVERD</sequence>
<accession>R9PMH4</accession>
<feature type="region of interest" description="Disordered" evidence="1">
    <location>
        <begin position="30"/>
        <end position="113"/>
    </location>
</feature>
<evidence type="ECO:0000313" key="3">
    <source>
        <dbReference type="Proteomes" id="UP000014071"/>
    </source>
</evidence>
<reference evidence="3" key="1">
    <citation type="journal article" date="2013" name="Genome Announc.">
        <title>Draft genome sequence of the basidiomycetous yeast-like fungus Pseudozyma hubeiensis SY62, which produces an abundant amount of the biosurfactant mannosylerythritol lipids.</title>
        <authorList>
            <person name="Konishi M."/>
            <person name="Hatada Y."/>
            <person name="Horiuchi J."/>
        </authorList>
    </citation>
    <scope>NUCLEOTIDE SEQUENCE [LARGE SCALE GENOMIC DNA]</scope>
    <source>
        <strain evidence="3">SY62</strain>
    </source>
</reference>
<dbReference type="RefSeq" id="XP_012192887.1">
    <property type="nucleotide sequence ID" value="XM_012337497.1"/>
</dbReference>
<evidence type="ECO:0000313" key="2">
    <source>
        <dbReference type="EMBL" id="GAC99300.1"/>
    </source>
</evidence>
<dbReference type="HOGENOM" id="CLU_2134661_0_0_1"/>
<feature type="compositionally biased region" description="Basic and acidic residues" evidence="1">
    <location>
        <begin position="50"/>
        <end position="80"/>
    </location>
</feature>
<keyword evidence="2" id="KW-0067">ATP-binding</keyword>
<evidence type="ECO:0000256" key="1">
    <source>
        <dbReference type="SAM" id="MobiDB-lite"/>
    </source>
</evidence>
<gene>
    <name evidence="2" type="ORF">PHSY_006901</name>
</gene>
<proteinExistence type="predicted"/>
<dbReference type="GeneID" id="24112166"/>
<keyword evidence="2" id="KW-0547">Nucleotide-binding</keyword>
<dbReference type="EMBL" id="DF238831">
    <property type="protein sequence ID" value="GAC99300.1"/>
    <property type="molecule type" value="Genomic_DNA"/>
</dbReference>
<dbReference type="GO" id="GO:0005524">
    <property type="term" value="F:ATP binding"/>
    <property type="evidence" value="ECO:0007669"/>
    <property type="project" value="UniProtKB-KW"/>
</dbReference>
<dbReference type="AlphaFoldDB" id="R9PMH4"/>
<protein>
    <submittedName>
        <fullName evidence="2">Nod factor export ATP-binding protein</fullName>
    </submittedName>
</protein>
<dbReference type="Proteomes" id="UP000014071">
    <property type="component" value="Unassembled WGS sequence"/>
</dbReference>
<name>R9PMH4_PSEHS</name>
<keyword evidence="3" id="KW-1185">Reference proteome</keyword>
<organism evidence="2 3">
    <name type="scientific">Pseudozyma hubeiensis (strain SY62)</name>
    <name type="common">Yeast</name>
    <dbReference type="NCBI Taxonomy" id="1305764"/>
    <lineage>
        <taxon>Eukaryota</taxon>
        <taxon>Fungi</taxon>
        <taxon>Dikarya</taxon>
        <taxon>Basidiomycota</taxon>
        <taxon>Ustilaginomycotina</taxon>
        <taxon>Ustilaginomycetes</taxon>
        <taxon>Ustilaginales</taxon>
        <taxon>Ustilaginaceae</taxon>
        <taxon>Pseudozyma</taxon>
    </lineage>
</organism>